<protein>
    <submittedName>
        <fullName evidence="2">Glycosyltransferase</fullName>
    </submittedName>
</protein>
<accession>A0A549SHJ4</accession>
<dbReference type="SUPFAM" id="SSF53448">
    <property type="entry name" value="Nucleotide-diphospho-sugar transferases"/>
    <property type="match status" value="1"/>
</dbReference>
<dbReference type="InterPro" id="IPR001173">
    <property type="entry name" value="Glyco_trans_2-like"/>
</dbReference>
<sequence length="131" mass="14886">MPDELIVCDDGSSDETLPIVEAFAKRAPFPVMVYRNEANLGYTKNFETAARRCRGDIVFFPIRMMSGCRERWKPLKQRFAPTTVSCCSSRTEKSSIVTCCGVVLRSSVRSNPDGERIWVLRLGRFPRCIET</sequence>
<keyword evidence="2" id="KW-0808">Transferase</keyword>
<dbReference type="Proteomes" id="UP000316781">
    <property type="component" value="Unassembled WGS sequence"/>
</dbReference>
<organism evidence="2 3">
    <name type="scientific">Methylosinus sporium</name>
    <dbReference type="NCBI Taxonomy" id="428"/>
    <lineage>
        <taxon>Bacteria</taxon>
        <taxon>Pseudomonadati</taxon>
        <taxon>Pseudomonadota</taxon>
        <taxon>Alphaproteobacteria</taxon>
        <taxon>Hyphomicrobiales</taxon>
        <taxon>Methylocystaceae</taxon>
        <taxon>Methylosinus</taxon>
    </lineage>
</organism>
<dbReference type="Pfam" id="PF00535">
    <property type="entry name" value="Glycos_transf_2"/>
    <property type="match status" value="1"/>
</dbReference>
<dbReference type="EMBL" id="VJMF01000075">
    <property type="protein sequence ID" value="TRL29076.1"/>
    <property type="molecule type" value="Genomic_DNA"/>
</dbReference>
<dbReference type="Gene3D" id="3.90.550.10">
    <property type="entry name" value="Spore Coat Polysaccharide Biosynthesis Protein SpsA, Chain A"/>
    <property type="match status" value="1"/>
</dbReference>
<evidence type="ECO:0000313" key="2">
    <source>
        <dbReference type="EMBL" id="TRL29076.1"/>
    </source>
</evidence>
<reference evidence="2 3" key="1">
    <citation type="submission" date="2019-07" db="EMBL/GenBank/DDBJ databases">
        <title>Ln-dependent methylotrophs.</title>
        <authorList>
            <person name="Tani A."/>
        </authorList>
    </citation>
    <scope>NUCLEOTIDE SEQUENCE [LARGE SCALE GENOMIC DNA]</scope>
    <source>
        <strain evidence="2 3">SM89A</strain>
    </source>
</reference>
<feature type="domain" description="Glycosyltransferase 2-like" evidence="1">
    <location>
        <begin position="2"/>
        <end position="60"/>
    </location>
</feature>
<evidence type="ECO:0000313" key="3">
    <source>
        <dbReference type="Proteomes" id="UP000316781"/>
    </source>
</evidence>
<gene>
    <name evidence="2" type="ORF">FM996_17665</name>
</gene>
<dbReference type="AlphaFoldDB" id="A0A549SHJ4"/>
<dbReference type="InterPro" id="IPR029044">
    <property type="entry name" value="Nucleotide-diphossugar_trans"/>
</dbReference>
<dbReference type="GO" id="GO:0016740">
    <property type="term" value="F:transferase activity"/>
    <property type="evidence" value="ECO:0007669"/>
    <property type="project" value="UniProtKB-KW"/>
</dbReference>
<evidence type="ECO:0000259" key="1">
    <source>
        <dbReference type="Pfam" id="PF00535"/>
    </source>
</evidence>
<comment type="caution">
    <text evidence="2">The sequence shown here is derived from an EMBL/GenBank/DDBJ whole genome shotgun (WGS) entry which is preliminary data.</text>
</comment>
<name>A0A549SHJ4_METSR</name>
<proteinExistence type="predicted"/>